<dbReference type="AlphaFoldDB" id="A0A2Z2HS88"/>
<proteinExistence type="predicted"/>
<sequence>MDDNKINLEIEKIANLMVHDDVSSDEQDVTKLEKYRDQIKIDLNVDDEEAMKLVYETLVYRKLKSSDSSDMLEKGTDFGAGFS</sequence>
<evidence type="ECO:0000313" key="1">
    <source>
        <dbReference type="EMBL" id="ARS64160.1"/>
    </source>
</evidence>
<keyword evidence="2" id="KW-1185">Reference proteome</keyword>
<name>A0A2Z2HS88_9ARCH</name>
<dbReference type="Proteomes" id="UP000249949">
    <property type="component" value="Chromosome"/>
</dbReference>
<dbReference type="EMBL" id="CP021324">
    <property type="protein sequence ID" value="ARS64160.1"/>
    <property type="molecule type" value="Genomic_DNA"/>
</dbReference>
<reference evidence="1 2" key="1">
    <citation type="journal article" date="2017" name="Environ. Microbiol.">
        <title>Genome and epigenome of a novel marine Thaumarchaeota strain suggest viral infection, phosphorothioation DNA modification and multiple restriction systems.</title>
        <authorList>
            <person name="Ahlgren N.A."/>
            <person name="Chen Y."/>
            <person name="Needham D.M."/>
            <person name="Parada A.E."/>
            <person name="Sachdeva R."/>
            <person name="Trinh V."/>
            <person name="Chen T."/>
            <person name="Fuhrman J.A."/>
        </authorList>
    </citation>
    <scope>NUCLEOTIDE SEQUENCE [LARGE SCALE GENOMIC DNA]</scope>
    <source>
        <strain evidence="1 2">SPOT01</strain>
    </source>
</reference>
<dbReference type="KEGG" id="nct:NMSP_0539"/>
<organism evidence="1 2">
    <name type="scientific">Candidatus Nitrosomarinus catalinensis</name>
    <dbReference type="NCBI Taxonomy" id="1898749"/>
    <lineage>
        <taxon>Archaea</taxon>
        <taxon>Nitrososphaerota</taxon>
        <taxon>Nitrososphaeria</taxon>
        <taxon>Nitrosopumilales</taxon>
        <taxon>Nitrosopumilaceae</taxon>
        <taxon>Candidatus Nitrosomarinus</taxon>
    </lineage>
</organism>
<dbReference type="GeneID" id="32901030"/>
<evidence type="ECO:0000313" key="2">
    <source>
        <dbReference type="Proteomes" id="UP000249949"/>
    </source>
</evidence>
<dbReference type="OrthoDB" id="9322at2157"/>
<gene>
    <name evidence="1" type="ORF">NMSP_0539</name>
</gene>
<accession>A0A2Z2HS88</accession>
<protein>
    <submittedName>
        <fullName evidence="1">Uncharacterized protein</fullName>
    </submittedName>
</protein>
<dbReference type="RefSeq" id="WP_086907314.1">
    <property type="nucleotide sequence ID" value="NZ_CP021324.1"/>
</dbReference>